<organism evidence="3 4">
    <name type="scientific">Diacronema lutheri</name>
    <name type="common">Unicellular marine alga</name>
    <name type="synonym">Monochrysis lutheri</name>
    <dbReference type="NCBI Taxonomy" id="2081491"/>
    <lineage>
        <taxon>Eukaryota</taxon>
        <taxon>Haptista</taxon>
        <taxon>Haptophyta</taxon>
        <taxon>Pavlovophyceae</taxon>
        <taxon>Pavlovales</taxon>
        <taxon>Pavlovaceae</taxon>
        <taxon>Diacronema</taxon>
    </lineage>
</organism>
<sequence>MALRAEHSEPFRPETAAEGETPTCAPAMRPFLRKGAYKQRYEPRAVRERIGARLAAKASGAAASARTPQPRGGSEMPHRHTPLSDATTAERDALPRAHRELHPPQPPLSERFGLGVNFAAAKHGTDSGAAVGVVWRGRASDATSVAEFEALEQMVRTEQLAAANAAVRAHERDTRSPSPPTTVRTRAIGVASPVGTPERSAPATSRAILIDTPPPAATATSTAASAAIEGGSAWWDSLYADLNLHLPRSPQHAGAPASAAGPLRPPARSATAPPPPAPPADQPPPTSKLVASLFHAAVRAPAAEAGGGHGAPAAARRPATACVRGASALPRATVVNVSPASAGTPLSQPTAQQIAQPTDHPTDPADADAHADAHAVRTAIAHERLRLVRARERHKAASRQLAERERELNAKRAALEGERAEFDKWREDEGQRMGKEQRHLERQARVLLKLPDRDERKEVAELRAQLHEAHEQGAQRERRARLAHDRLRAQLHAAAAQNDELHKEVQLLSSAAISAPVHVPIDAGKARTRDAFCEPSCDEPPRPRDAPARVGEREAARGGAVKSCAPAFDVRALIKQSWPVDTTCAERPVLAVAGCVGEAGARAHDDDDEHEGRPARRMAGGLFHSPPPPPGTMAAAPPSAECTAGSYNHLAYEYAERSPRQPMHCVQPPLQAVPASVYADARPALAPVCGNGNGRAQHVAAAAGYALYAQPAHAW</sequence>
<feature type="coiled-coil region" evidence="1">
    <location>
        <begin position="452"/>
        <end position="504"/>
    </location>
</feature>
<gene>
    <name evidence="3" type="ORF">KFE25_011849</name>
</gene>
<comment type="caution">
    <text evidence="3">The sequence shown here is derived from an EMBL/GenBank/DDBJ whole genome shotgun (WGS) entry which is preliminary data.</text>
</comment>
<accession>A0A8J6CAD2</accession>
<feature type="compositionally biased region" description="Basic and acidic residues" evidence="2">
    <location>
        <begin position="39"/>
        <end position="51"/>
    </location>
</feature>
<feature type="region of interest" description="Disordered" evidence="2">
    <location>
        <begin position="1"/>
        <end position="86"/>
    </location>
</feature>
<feature type="compositionally biased region" description="Basic and acidic residues" evidence="2">
    <location>
        <begin position="360"/>
        <end position="372"/>
    </location>
</feature>
<feature type="compositionally biased region" description="Low complexity" evidence="2">
    <location>
        <begin position="52"/>
        <end position="66"/>
    </location>
</feature>
<reference evidence="3" key="1">
    <citation type="submission" date="2021-05" db="EMBL/GenBank/DDBJ databases">
        <title>The genome of the haptophyte Pavlova lutheri (Diacronema luteri, Pavlovales) - a model for lipid biosynthesis in eukaryotic algae.</title>
        <authorList>
            <person name="Hulatt C.J."/>
            <person name="Posewitz M.C."/>
        </authorList>
    </citation>
    <scope>NUCLEOTIDE SEQUENCE</scope>
    <source>
        <strain evidence="3">NIVA-4/92</strain>
    </source>
</reference>
<evidence type="ECO:0000313" key="3">
    <source>
        <dbReference type="EMBL" id="KAG8460358.1"/>
    </source>
</evidence>
<protein>
    <submittedName>
        <fullName evidence="3">Uncharacterized protein</fullName>
    </submittedName>
</protein>
<dbReference type="AlphaFoldDB" id="A0A8J6CAD2"/>
<evidence type="ECO:0000256" key="2">
    <source>
        <dbReference type="SAM" id="MobiDB-lite"/>
    </source>
</evidence>
<keyword evidence="4" id="KW-1185">Reference proteome</keyword>
<evidence type="ECO:0000313" key="4">
    <source>
        <dbReference type="Proteomes" id="UP000751190"/>
    </source>
</evidence>
<evidence type="ECO:0000256" key="1">
    <source>
        <dbReference type="SAM" id="Coils"/>
    </source>
</evidence>
<name>A0A8J6CAD2_DIALT</name>
<feature type="region of interest" description="Disordered" evidence="2">
    <location>
        <begin position="339"/>
        <end position="372"/>
    </location>
</feature>
<dbReference type="OMA" id="HRPHEAT"/>
<feature type="region of interest" description="Disordered" evidence="2">
    <location>
        <begin position="250"/>
        <end position="287"/>
    </location>
</feature>
<keyword evidence="1" id="KW-0175">Coiled coil</keyword>
<proteinExistence type="predicted"/>
<feature type="coiled-coil region" evidence="1">
    <location>
        <begin position="387"/>
        <end position="421"/>
    </location>
</feature>
<dbReference type="EMBL" id="JAGTXO010000033">
    <property type="protein sequence ID" value="KAG8460358.1"/>
    <property type="molecule type" value="Genomic_DNA"/>
</dbReference>
<dbReference type="OrthoDB" id="10681674at2759"/>
<feature type="compositionally biased region" description="Polar residues" evidence="2">
    <location>
        <begin position="339"/>
        <end position="356"/>
    </location>
</feature>
<feature type="compositionally biased region" description="Pro residues" evidence="2">
    <location>
        <begin position="272"/>
        <end position="286"/>
    </location>
</feature>
<dbReference type="Proteomes" id="UP000751190">
    <property type="component" value="Unassembled WGS sequence"/>
</dbReference>
<feature type="compositionally biased region" description="Basic and acidic residues" evidence="2">
    <location>
        <begin position="1"/>
        <end position="12"/>
    </location>
</feature>